<dbReference type="Gene3D" id="3.40.50.2300">
    <property type="match status" value="2"/>
</dbReference>
<dbReference type="Proteomes" id="UP000614424">
    <property type="component" value="Unassembled WGS sequence"/>
</dbReference>
<dbReference type="InterPro" id="IPR050555">
    <property type="entry name" value="Bact_Solute-Bind_Prot2"/>
</dbReference>
<dbReference type="AlphaFoldDB" id="A0A8J6NIH2"/>
<evidence type="ECO:0000256" key="3">
    <source>
        <dbReference type="SAM" id="SignalP"/>
    </source>
</evidence>
<evidence type="ECO:0000256" key="1">
    <source>
        <dbReference type="ARBA" id="ARBA00004196"/>
    </source>
</evidence>
<feature type="domain" description="Periplasmic binding protein" evidence="4">
    <location>
        <begin position="27"/>
        <end position="283"/>
    </location>
</feature>
<comment type="subcellular location">
    <subcellularLocation>
        <location evidence="1">Cell envelope</location>
    </subcellularLocation>
</comment>
<dbReference type="InterPro" id="IPR028082">
    <property type="entry name" value="Peripla_BP_I"/>
</dbReference>
<proteinExistence type="inferred from homology"/>
<evidence type="ECO:0000256" key="2">
    <source>
        <dbReference type="ARBA" id="ARBA00007639"/>
    </source>
</evidence>
<dbReference type="EMBL" id="JACNJZ010000220">
    <property type="protein sequence ID" value="MBC8319053.1"/>
    <property type="molecule type" value="Genomic_DNA"/>
</dbReference>
<feature type="signal peptide" evidence="3">
    <location>
        <begin position="1"/>
        <end position="21"/>
    </location>
</feature>
<dbReference type="Pfam" id="PF13407">
    <property type="entry name" value="Peripla_BP_4"/>
    <property type="match status" value="1"/>
</dbReference>
<dbReference type="GO" id="GO:0030246">
    <property type="term" value="F:carbohydrate binding"/>
    <property type="evidence" value="ECO:0007669"/>
    <property type="project" value="TreeGrafter"/>
</dbReference>
<feature type="chain" id="PRO_5035206626" evidence="3">
    <location>
        <begin position="22"/>
        <end position="311"/>
    </location>
</feature>
<keyword evidence="3" id="KW-0732">Signal</keyword>
<dbReference type="PANTHER" id="PTHR30036">
    <property type="entry name" value="D-XYLOSE-BINDING PERIPLASMIC PROTEIN"/>
    <property type="match status" value="1"/>
</dbReference>
<dbReference type="InterPro" id="IPR025997">
    <property type="entry name" value="SBP_2_dom"/>
</dbReference>
<accession>A0A8J6NIH2</accession>
<dbReference type="PANTHER" id="PTHR30036:SF7">
    <property type="entry name" value="ABC TRANSPORTER PERIPLASMIC-BINDING PROTEIN YPHF"/>
    <property type="match status" value="1"/>
</dbReference>
<dbReference type="GO" id="GO:0030288">
    <property type="term" value="C:outer membrane-bounded periplasmic space"/>
    <property type="evidence" value="ECO:0007669"/>
    <property type="project" value="TreeGrafter"/>
</dbReference>
<reference evidence="5 6" key="1">
    <citation type="submission" date="2020-08" db="EMBL/GenBank/DDBJ databases">
        <title>Bridging the membrane lipid divide: bacteria of the FCB group superphylum have the potential to synthesize archaeal ether lipids.</title>
        <authorList>
            <person name="Villanueva L."/>
            <person name="Von Meijenfeldt F.A.B."/>
            <person name="Westbye A.B."/>
            <person name="Yadav S."/>
            <person name="Hopmans E.C."/>
            <person name="Dutilh B.E."/>
            <person name="Sinninghe Damste J.S."/>
        </authorList>
    </citation>
    <scope>NUCLEOTIDE SEQUENCE [LARGE SCALE GENOMIC DNA]</scope>
    <source>
        <strain evidence="5">NIOZ-UU47</strain>
    </source>
</reference>
<comment type="similarity">
    <text evidence="2">Belongs to the bacterial solute-binding protein 2 family.</text>
</comment>
<evidence type="ECO:0000259" key="4">
    <source>
        <dbReference type="Pfam" id="PF13407"/>
    </source>
</evidence>
<protein>
    <submittedName>
        <fullName evidence="5">Substrate-binding domain-containing protein</fullName>
    </submittedName>
</protein>
<organism evidence="5 6">
    <name type="scientific">Candidatus Desulfobia pelagia</name>
    <dbReference type="NCBI Taxonomy" id="2841692"/>
    <lineage>
        <taxon>Bacteria</taxon>
        <taxon>Pseudomonadati</taxon>
        <taxon>Thermodesulfobacteriota</taxon>
        <taxon>Desulfobulbia</taxon>
        <taxon>Desulfobulbales</taxon>
        <taxon>Desulfobulbaceae</taxon>
        <taxon>Candidatus Desulfobia</taxon>
    </lineage>
</organism>
<comment type="caution">
    <text evidence="5">The sequence shown here is derived from an EMBL/GenBank/DDBJ whole genome shotgun (WGS) entry which is preliminary data.</text>
</comment>
<evidence type="ECO:0000313" key="6">
    <source>
        <dbReference type="Proteomes" id="UP000614424"/>
    </source>
</evidence>
<gene>
    <name evidence="5" type="ORF">H8E41_14240</name>
</gene>
<name>A0A8J6NIH2_9BACT</name>
<sequence>MWKKASLILLLVLFLVPVASAKDFRFVIVPKVVHPWFDEVNKGAQEQAKLMEKQLGVKIKIEYIAPTAADVTEQNSILERVAVTKPDGITVDPLDPSGNRQVFIEIMRRGIKLFTFDSPPLPDLGIGGVGNNFTEQSEIAAEMLLKLVGYKGEIAVMQGFPTAPNHKERYDAHLAYLKKFPNVTIIDGGISNDSISQAQQQAAAVLASHPNLVGYLNCDATSTGIAYAIREAGKVGKVRAALMDSLHDEVLMVKKGVIDVLSATKPRDQGALAVLMLYQAAIGGRTPFWVDTGIDVITKDNVDEWLSNNPK</sequence>
<dbReference type="SUPFAM" id="SSF53822">
    <property type="entry name" value="Periplasmic binding protein-like I"/>
    <property type="match status" value="1"/>
</dbReference>
<evidence type="ECO:0000313" key="5">
    <source>
        <dbReference type="EMBL" id="MBC8319053.1"/>
    </source>
</evidence>